<dbReference type="RefSeq" id="WP_094234567.1">
    <property type="nucleotide sequence ID" value="NZ_CP016199.1"/>
</dbReference>
<dbReference type="OrthoDB" id="9779926at2"/>
<evidence type="ECO:0000259" key="1">
    <source>
        <dbReference type="Pfam" id="PF00483"/>
    </source>
</evidence>
<dbReference type="AlphaFoldDB" id="A0A223ATL6"/>
<dbReference type="Pfam" id="PF00483">
    <property type="entry name" value="NTP_transferase"/>
    <property type="match status" value="1"/>
</dbReference>
<dbReference type="Proteomes" id="UP000214689">
    <property type="component" value="Chromosome"/>
</dbReference>
<accession>A0A223ATL6</accession>
<proteinExistence type="predicted"/>
<name>A0A223ATL6_9FIRM</name>
<dbReference type="GO" id="GO:0016740">
    <property type="term" value="F:transferase activity"/>
    <property type="evidence" value="ECO:0007669"/>
    <property type="project" value="UniProtKB-KW"/>
</dbReference>
<dbReference type="InterPro" id="IPR005835">
    <property type="entry name" value="NTP_transferase_dom"/>
</dbReference>
<dbReference type="Gene3D" id="3.90.550.10">
    <property type="entry name" value="Spore Coat Polysaccharide Biosynthesis Protein SpsA, Chain A"/>
    <property type="match status" value="1"/>
</dbReference>
<dbReference type="InterPro" id="IPR029044">
    <property type="entry name" value="Nucleotide-diphossugar_trans"/>
</dbReference>
<gene>
    <name evidence="2" type="ORF">AXF17_07915</name>
</gene>
<dbReference type="EMBL" id="CP016199">
    <property type="protein sequence ID" value="ASS38327.1"/>
    <property type="molecule type" value="Genomic_DNA"/>
</dbReference>
<keyword evidence="2" id="KW-0808">Transferase</keyword>
<evidence type="ECO:0000313" key="2">
    <source>
        <dbReference type="EMBL" id="ASS38327.1"/>
    </source>
</evidence>
<sequence length="301" mass="33693">MEPILVIMAAGMGSRYGGPKQIDPITSEGDIIMDFSLYDAYRAGFRRVAFIIKEDFEKDFKAHIEGRAGKLFETHYAIQDIHDLPAGYYVPEGRTKPWGTGHAVLAARDYIDAPFAVINADDYYGQEAFEKIYKFLNEFADATHHCMVGFKIENTLSANGSVARGLCEVTDGFLSDIEEHSDVIREDDGVIRATNSKGVRHNVPDGHSVSMNLWGFGTEFLGIMKDGFPVALDNIMEENPLKGEYFLPYCIDNEVKADRATVAVLQSSDKWFGVTYKEDKDEVAAKLAEMKTDGKYPKILW</sequence>
<protein>
    <submittedName>
        <fullName evidence="2">Nucleotidyltransferase</fullName>
    </submittedName>
</protein>
<evidence type="ECO:0000313" key="3">
    <source>
        <dbReference type="Proteomes" id="UP000214689"/>
    </source>
</evidence>
<keyword evidence="3" id="KW-1185">Reference proteome</keyword>
<dbReference type="SUPFAM" id="SSF53448">
    <property type="entry name" value="Nucleotide-diphospho-sugar transferases"/>
    <property type="match status" value="1"/>
</dbReference>
<feature type="domain" description="Nucleotidyl transferase" evidence="1">
    <location>
        <begin position="6"/>
        <end position="162"/>
    </location>
</feature>
<reference evidence="3" key="1">
    <citation type="submission" date="2016-05" db="EMBL/GenBank/DDBJ databases">
        <authorList>
            <person name="Holder M.E."/>
            <person name="Ajami N.J."/>
            <person name="Petrosino J.F."/>
        </authorList>
    </citation>
    <scope>NUCLEOTIDE SEQUENCE [LARGE SCALE GENOMIC DNA]</scope>
    <source>
        <strain evidence="3">ATCC 700696</strain>
    </source>
</reference>
<organism evidence="2 3">
    <name type="scientific">Mogibacterium pumilum</name>
    <dbReference type="NCBI Taxonomy" id="86332"/>
    <lineage>
        <taxon>Bacteria</taxon>
        <taxon>Bacillati</taxon>
        <taxon>Bacillota</taxon>
        <taxon>Clostridia</taxon>
        <taxon>Peptostreptococcales</taxon>
        <taxon>Anaerovoracaceae</taxon>
        <taxon>Mogibacterium</taxon>
    </lineage>
</organism>